<organism evidence="2 3">
    <name type="scientific">Pseudarthrobacter siccitolerans</name>
    <dbReference type="NCBI Taxonomy" id="861266"/>
    <lineage>
        <taxon>Bacteria</taxon>
        <taxon>Bacillati</taxon>
        <taxon>Actinomycetota</taxon>
        <taxon>Actinomycetes</taxon>
        <taxon>Micrococcales</taxon>
        <taxon>Micrococcaceae</taxon>
        <taxon>Pseudarthrobacter</taxon>
    </lineage>
</organism>
<dbReference type="AlphaFoldDB" id="A0A024GYI4"/>
<name>A0A024GYI4_9MICC</name>
<accession>A0A024GYI4</accession>
<keyword evidence="3" id="KW-1185">Reference proteome</keyword>
<evidence type="ECO:0000256" key="1">
    <source>
        <dbReference type="SAM" id="MobiDB-lite"/>
    </source>
</evidence>
<comment type="caution">
    <text evidence="2">The sequence shown here is derived from an EMBL/GenBank/DDBJ whole genome shotgun (WGS) entry which is preliminary data.</text>
</comment>
<sequence length="85" mass="8855">MARTFTAQEHREVALALLDESLGKGIASPARSVILAEAQIHATLALSAPAEEKKPATRRKATTTKAEVTAAGKSFGDLPEEGAAK</sequence>
<reference evidence="3" key="1">
    <citation type="journal article" date="2014" name="Genome Announc.">
        <title>Genome Sequence of Arthrobacter siccitolerans 4J27, a Xeroprotectant-Producing Desiccation-Tolerant Microorganism.</title>
        <authorList>
            <person name="Manzanera M."/>
            <person name="Santa-Cruz-Calvo L."/>
            <person name="Vilchez J.I."/>
            <person name="Garcia-Fontana C."/>
            <person name="Silva-Castro G.A."/>
            <person name="Calvo C."/>
            <person name="Gonzalez-Lopez J."/>
        </authorList>
    </citation>
    <scope>NUCLEOTIDE SEQUENCE [LARGE SCALE GENOMIC DNA]</scope>
    <source>
        <strain evidence="3">4J27</strain>
    </source>
</reference>
<dbReference type="EMBL" id="CAQI01000029">
    <property type="protein sequence ID" value="CCQ44692.1"/>
    <property type="molecule type" value="Genomic_DNA"/>
</dbReference>
<proteinExistence type="predicted"/>
<feature type="compositionally biased region" description="Low complexity" evidence="1">
    <location>
        <begin position="63"/>
        <end position="73"/>
    </location>
</feature>
<protein>
    <submittedName>
        <fullName evidence="2">Uncharacterized protein</fullName>
    </submittedName>
</protein>
<evidence type="ECO:0000313" key="3">
    <source>
        <dbReference type="Proteomes" id="UP000035722"/>
    </source>
</evidence>
<dbReference type="Proteomes" id="UP000035722">
    <property type="component" value="Unassembled WGS sequence"/>
</dbReference>
<evidence type="ECO:0000313" key="2">
    <source>
        <dbReference type="EMBL" id="CCQ44692.1"/>
    </source>
</evidence>
<dbReference type="RefSeq" id="WP_050053747.1">
    <property type="nucleotide sequence ID" value="NZ_CAQI01000029.1"/>
</dbReference>
<dbReference type="STRING" id="861266.ARTSIC4J27_621"/>
<feature type="region of interest" description="Disordered" evidence="1">
    <location>
        <begin position="49"/>
        <end position="85"/>
    </location>
</feature>
<gene>
    <name evidence="2" type="ORF">ARTSIC4J27_621</name>
</gene>